<dbReference type="CDD" id="cd00833">
    <property type="entry name" value="PKS"/>
    <property type="match status" value="1"/>
</dbReference>
<dbReference type="InterPro" id="IPR036736">
    <property type="entry name" value="ACP-like_sf"/>
</dbReference>
<dbReference type="SMART" id="SM00822">
    <property type="entry name" value="PKS_KR"/>
    <property type="match status" value="1"/>
</dbReference>
<dbReference type="InterPro" id="IPR057326">
    <property type="entry name" value="KR_dom"/>
</dbReference>
<evidence type="ECO:0000256" key="2">
    <source>
        <dbReference type="ARBA" id="ARBA00022553"/>
    </source>
</evidence>
<dbReference type="Gene3D" id="3.40.366.10">
    <property type="entry name" value="Malonyl-Coenzyme A Acyl Carrier Protein, domain 2"/>
    <property type="match status" value="1"/>
</dbReference>
<accession>A0A9Y2JHI6</accession>
<dbReference type="InterPro" id="IPR020807">
    <property type="entry name" value="PKS_DH"/>
</dbReference>
<feature type="domain" description="PKS/mFAS DH" evidence="8">
    <location>
        <begin position="2434"/>
        <end position="2716"/>
    </location>
</feature>
<dbReference type="EMBL" id="CP127295">
    <property type="protein sequence ID" value="WIX98587.1"/>
    <property type="molecule type" value="Genomic_DNA"/>
</dbReference>
<feature type="region of interest" description="C-terminal hotdog fold" evidence="4">
    <location>
        <begin position="2580"/>
        <end position="2716"/>
    </location>
</feature>
<feature type="domain" description="Ketosynthase family 3 (KS3)" evidence="7">
    <location>
        <begin position="986"/>
        <end position="1487"/>
    </location>
</feature>
<dbReference type="GO" id="GO:0006633">
    <property type="term" value="P:fatty acid biosynthetic process"/>
    <property type="evidence" value="ECO:0007669"/>
    <property type="project" value="InterPro"/>
</dbReference>
<feature type="compositionally biased region" description="Low complexity" evidence="5">
    <location>
        <begin position="936"/>
        <end position="945"/>
    </location>
</feature>
<dbReference type="InterPro" id="IPR016039">
    <property type="entry name" value="Thiolase-like"/>
</dbReference>
<dbReference type="InterPro" id="IPR042104">
    <property type="entry name" value="PKS_dehydratase_sf"/>
</dbReference>
<dbReference type="InterPro" id="IPR052568">
    <property type="entry name" value="PKS-FAS_Synthase"/>
</dbReference>
<evidence type="ECO:0000256" key="3">
    <source>
        <dbReference type="ARBA" id="ARBA00022679"/>
    </source>
</evidence>
<keyword evidence="2" id="KW-0597">Phosphoprotein</keyword>
<sequence>MNEQPHERAVAIVGVSAIMPDAPDATKFWSNIIGGRYSISDVPPERWDPALYYDADPAVPDKTYSKIGGWVREFEWDPRAWRLPVPPKVAAHMDGAQQWAVNLARATLVDYGWPARKLDHERTAVVVGNALAGELHYQTALRISFPEFARELERSAAFSALPKATRAAIVDEARHGLRETIPDVTEDSMPGELANVIAGRIANLFDFHGPSYVTDAACASGLAAMAASVEGLINGEYDTVLTGGIDRNMGISAYVKFCKIGALSATGTRPYGRGADGFVMGEGGNLFLLKRLADAERDGDRIYAVLLGMAGSSDGKGRGITAPNPVGQRLAVERAWRLAGADPATCSLVEGHGTSTAVGDVVEVEALTEVFGSAPAGSIPLGSVKSNIGHLKGAAGTAGLFKAVMALHEKVLPATLHAEVPNPHIDFRHSPFRPNTEIREWAAPASGVRRAGVSAFGFGGTNFHAVLEEYVPGRHRDPERRSVSFAGADLPATTASEPGRGAFVAGAADERGLADRLRQAAAGELPSAGRPKAADLGAPVRIAIDYGDPAELADKANRALQALDRGNPAIWKALRAQGVFLGRGPRGKVAFLYTGQGSQYVNMLRTLAAREPVVADTFAQADAVMTPLLGKPLTEYVFADGADAVSRAEERLLQTEITQPAVLAADLALTRLLAAHGVRPDLVMGHSLGEYGALVAAGALSFEDALEAVSARGSEMAHLTVEDNGAMAAVFAPLEEIERTISEIDGYVVIANVNSPSQAVIGGATTAVEAAVEALTVAGHTAVRLPVSHAFHTAIVAPVSEPLGRMLRRLDLKVPRLPVVANVDGELYPAGPDARERMLDILERQVASPVQFVKGLDTLYAEGARVFVEVGPKKALHGFVEDALGSRHDDVLALFTNHPKQGDLVSFNQALCGLYAAGFGATEAAGPVKSPSEPRTATVTPESTPEPTPDRFTELGRLVADFFSRGQAVLAGSPTPAPVPAAPAETEPVVITGAALGLPGTERVFDDANVGRILHGDQFIGPIPQAFREAMADKHITRLVKSEDGAPRFAEIDSPDDVIKLAARAGALDLVEEFGIDEEREKALGECTRLAIGAGFDALRDAGIPLAQHYKTTTVGTQLADRWGLPAALRDDTGVIFASAFPGYGEFAEEIERYLADRHRHHERDTLRAIRARAEGDVAAELDRRIGDLDAEIAADPFTFDRRFLFRVLSMGHSQFAEIIGARGPNTQINSACASTTQAIGLAEDWIRAGRCRRVVVVAADDATSDPLLEWVGAGFLASGAAATDAAVEDAAVPFDARRHGMLLGMGAAGIVVEAASAARERGLRPICEVLAGVSANSAFHGTKLDVEHISGVMESLVAQAERRGIDRHAIAPETVFVSHETYTPARGGSAQAEIDALRKVFGPAADSVIIANTKGFTGHPMGVGIEDVVAVKALETGIVPPVPNFKEIDPSLGRLNLSTGGAYPVRYALRLAAGFGSQISMVLLRWTPVADGRHRAPDELGYEYRIADRAAWQRWLTGLGGTTLEVDRRRLRIADHPAERRPEPVPEPIAVPEPVGDDVPEQVLALVSEKTGYPEDMLELDLDLEADLGVDTVKQAEVFAQIRERFGIERDDTLRLRDYPTLNHVIGFVRERAGIAAPAAVPSAAVADDVTAQILAVVSEKTGYPEDMLELDLDLEADLGVDTVKQAEVFAQIRERFGIERDDTLRLRDYPTLNHVIGFVRERAGTAAPAPVAEPEPQPATDDVTAQILAVVSEKTGYPQDMLELDLDLEADLGVDTVKQAEVFAQIRERFGIERDDTLRLRDYPTLSHVIGFVRERTHVAPPPESEVDTVLAEVLSVVSAKTGYPEDMLELDLDLEADLGVDTVKQAEVFAQIRERFGIERDDTLRLRDYPTLAHVIGFVRERASTATAVEVSTVEEQPAGTGTFPRRVPVATIRPPLEFCRATGVELGEGQRVLVGCDDGGAGVALAERLSARGVEVLVVEGHPDADELAARLDGPVHGVYWLPALDHEGPIEDMDLDGWREANRIRVKLLYTAMRRLYDQDAFLVTGTRLGGRHGYDETGAYAPLGGAVTGFAKAYGRERPEVLVKAVDFGAEATNEEIADALLEETLTDPGALEVGRADGLRWAVTVEERPLEGEGMTLDADTVFVVTGAAGSIVSAITADLARASGGTFHLLDLTPEPDENDADITRFATDHDGLKADLITRLTHDGKRPTPVQVERELARYERLAAARAAIDAVRDAGGQAHYHCVDLTDAAAVEHALSGLERADVLLHAAGLDISHALPDKEPREYDLVFGVKADGWFTVRKALGDRPLGAVVAFSSVAGRFGNLGQTDYSAANDLLCKLTSAQRDTRALAIDWTAWAGIGMATRGSIPKMMERAGIEMLPPEVGVPWIRHELTGGAYRGEVVVAGELGALVGERDGIDAARFPAGPMVGEVERMGVYDGLVVHTTLDPGEQPFLGDHRIDGTAVLPGVLGIEAFAEAAALPLPGWRPVAIEDVEFLAPCKFYRDEPRTLTVTAVFRADGDGLVAECALTGSRQLAGQAEPQVTTHFTGRVRLARTPVGDAVTAAAPPVPDGKGVPADAIYDVFFHGPAFRVLDRAWRGEDGPVGLYASDLPPDHVPADRPELVSPRLIELVFQTAGVWDIGRHGRFGLPRHVDRIVLHDAPESEGRLEAVVTSEEDGFGGRVLDESGAVLLELSGYRTTELPGALDAGRSAPMTEAMS</sequence>
<dbReference type="InterPro" id="IPR036291">
    <property type="entry name" value="NAD(P)-bd_dom_sf"/>
</dbReference>
<dbReference type="Gene3D" id="3.40.50.720">
    <property type="entry name" value="NAD(P)-binding Rossmann-like Domain"/>
    <property type="match status" value="1"/>
</dbReference>
<dbReference type="PANTHER" id="PTHR43074:SF1">
    <property type="entry name" value="BETA-KETOACYL SYNTHASE FAMILY PROTEIN-RELATED"/>
    <property type="match status" value="1"/>
</dbReference>
<evidence type="ECO:0000259" key="8">
    <source>
        <dbReference type="PROSITE" id="PS52019"/>
    </source>
</evidence>
<dbReference type="Pfam" id="PF08659">
    <property type="entry name" value="KR"/>
    <property type="match status" value="1"/>
</dbReference>
<dbReference type="KEGG" id="amog:QRX60_31550"/>
<dbReference type="Pfam" id="PF00550">
    <property type="entry name" value="PP-binding"/>
    <property type="match status" value="4"/>
</dbReference>
<dbReference type="SUPFAM" id="SSF53901">
    <property type="entry name" value="Thiolase-like"/>
    <property type="match status" value="2"/>
</dbReference>
<feature type="domain" description="Carrier" evidence="6">
    <location>
        <begin position="1823"/>
        <end position="1906"/>
    </location>
</feature>
<name>A0A9Y2JHI6_9PSEU</name>
<dbReference type="SUPFAM" id="SSF47336">
    <property type="entry name" value="ACP-like"/>
    <property type="match status" value="4"/>
</dbReference>
<dbReference type="Pfam" id="PF21089">
    <property type="entry name" value="PKS_DH_N"/>
    <property type="match status" value="1"/>
</dbReference>
<dbReference type="CDD" id="cd08953">
    <property type="entry name" value="KR_2_SDR_x"/>
    <property type="match status" value="1"/>
</dbReference>
<dbReference type="PROSITE" id="PS52004">
    <property type="entry name" value="KS3_2"/>
    <property type="match status" value="2"/>
</dbReference>
<evidence type="ECO:0000259" key="6">
    <source>
        <dbReference type="PROSITE" id="PS50075"/>
    </source>
</evidence>
<dbReference type="SUPFAM" id="SSF52151">
    <property type="entry name" value="FabD/lysophospholipase-like"/>
    <property type="match status" value="1"/>
</dbReference>
<dbReference type="SMART" id="SM00827">
    <property type="entry name" value="PKS_AT"/>
    <property type="match status" value="1"/>
</dbReference>
<dbReference type="Gene3D" id="3.40.47.10">
    <property type="match status" value="3"/>
</dbReference>
<feature type="domain" description="Carrier" evidence="6">
    <location>
        <begin position="1558"/>
        <end position="1634"/>
    </location>
</feature>
<dbReference type="InterPro" id="IPR016036">
    <property type="entry name" value="Malonyl_transacylase_ACP-bd"/>
</dbReference>
<feature type="domain" description="Carrier" evidence="6">
    <location>
        <begin position="1646"/>
        <end position="1725"/>
    </location>
</feature>
<dbReference type="Proteomes" id="UP001239397">
    <property type="component" value="Chromosome"/>
</dbReference>
<dbReference type="Pfam" id="PF14765">
    <property type="entry name" value="PS-DH"/>
    <property type="match status" value="1"/>
</dbReference>
<evidence type="ECO:0000259" key="7">
    <source>
        <dbReference type="PROSITE" id="PS52004"/>
    </source>
</evidence>
<dbReference type="InterPro" id="IPR049552">
    <property type="entry name" value="PKS_DH_N"/>
</dbReference>
<dbReference type="GO" id="GO:0004315">
    <property type="term" value="F:3-oxoacyl-[acyl-carrier-protein] synthase activity"/>
    <property type="evidence" value="ECO:0007669"/>
    <property type="project" value="InterPro"/>
</dbReference>
<evidence type="ECO:0000313" key="9">
    <source>
        <dbReference type="EMBL" id="WIX98587.1"/>
    </source>
</evidence>
<dbReference type="PROSITE" id="PS00606">
    <property type="entry name" value="KS3_1"/>
    <property type="match status" value="2"/>
</dbReference>
<dbReference type="Pfam" id="PF00698">
    <property type="entry name" value="Acyl_transf_1"/>
    <property type="match status" value="1"/>
</dbReference>
<gene>
    <name evidence="9" type="ORF">QRX60_31550</name>
</gene>
<dbReference type="InterPro" id="IPR014031">
    <property type="entry name" value="Ketoacyl_synth_C"/>
</dbReference>
<dbReference type="RefSeq" id="WP_285995071.1">
    <property type="nucleotide sequence ID" value="NZ_CP127295.1"/>
</dbReference>
<evidence type="ECO:0000256" key="5">
    <source>
        <dbReference type="SAM" id="MobiDB-lite"/>
    </source>
</evidence>
<protein>
    <submittedName>
        <fullName evidence="9">SDR family NAD(P)-dependent oxidoreductase</fullName>
    </submittedName>
</protein>
<dbReference type="Gene3D" id="1.10.1200.10">
    <property type="entry name" value="ACP-like"/>
    <property type="match status" value="4"/>
</dbReference>
<dbReference type="InterPro" id="IPR018201">
    <property type="entry name" value="Ketoacyl_synth_AS"/>
</dbReference>
<dbReference type="InterPro" id="IPR020841">
    <property type="entry name" value="PKS_Beta-ketoAc_synthase_dom"/>
</dbReference>
<dbReference type="PROSITE" id="PS52019">
    <property type="entry name" value="PKS_MFAS_DH"/>
    <property type="match status" value="1"/>
</dbReference>
<dbReference type="InterPro" id="IPR001227">
    <property type="entry name" value="Ac_transferase_dom_sf"/>
</dbReference>
<dbReference type="InterPro" id="IPR013968">
    <property type="entry name" value="PKS_KR"/>
</dbReference>
<feature type="domain" description="Carrier" evidence="6">
    <location>
        <begin position="1740"/>
        <end position="1819"/>
    </location>
</feature>
<feature type="domain" description="Ketosynthase family 3 (KS3)" evidence="7">
    <location>
        <begin position="7"/>
        <end position="469"/>
    </location>
</feature>
<dbReference type="InterPro" id="IPR014030">
    <property type="entry name" value="Ketoacyl_synth_N"/>
</dbReference>
<dbReference type="SMART" id="SM00826">
    <property type="entry name" value="PKS_DH"/>
    <property type="match status" value="1"/>
</dbReference>
<dbReference type="InterPro" id="IPR049900">
    <property type="entry name" value="PKS_mFAS_DH"/>
</dbReference>
<dbReference type="InterPro" id="IPR016035">
    <property type="entry name" value="Acyl_Trfase/lysoPLipase"/>
</dbReference>
<feature type="region of interest" description="Disordered" evidence="5">
    <location>
        <begin position="924"/>
        <end position="949"/>
    </location>
</feature>
<dbReference type="InterPro" id="IPR032821">
    <property type="entry name" value="PKS_assoc"/>
</dbReference>
<reference evidence="9 10" key="1">
    <citation type="submission" date="2023-06" db="EMBL/GenBank/DDBJ databases">
        <authorList>
            <person name="Oyuntsetseg B."/>
            <person name="Kim S.B."/>
        </authorList>
    </citation>
    <scope>NUCLEOTIDE SEQUENCE [LARGE SCALE GENOMIC DNA]</scope>
    <source>
        <strain evidence="9 10">4-36</strain>
    </source>
</reference>
<evidence type="ECO:0000313" key="10">
    <source>
        <dbReference type="Proteomes" id="UP001239397"/>
    </source>
</evidence>
<dbReference type="InterPro" id="IPR014043">
    <property type="entry name" value="Acyl_transferase_dom"/>
</dbReference>
<dbReference type="Gene3D" id="3.10.129.110">
    <property type="entry name" value="Polyketide synthase dehydratase"/>
    <property type="match status" value="1"/>
</dbReference>
<dbReference type="SUPFAM" id="SSF55048">
    <property type="entry name" value="Probable ACP-binding domain of malonyl-CoA ACP transacylase"/>
    <property type="match status" value="1"/>
</dbReference>
<dbReference type="InterPro" id="IPR009081">
    <property type="entry name" value="PP-bd_ACP"/>
</dbReference>
<dbReference type="SMART" id="SM00825">
    <property type="entry name" value="PKS_KS"/>
    <property type="match status" value="1"/>
</dbReference>
<evidence type="ECO:0000256" key="4">
    <source>
        <dbReference type="PROSITE-ProRule" id="PRU01363"/>
    </source>
</evidence>
<dbReference type="Pfam" id="PF02801">
    <property type="entry name" value="Ketoacyl-synt_C"/>
    <property type="match status" value="2"/>
</dbReference>
<evidence type="ECO:0000256" key="1">
    <source>
        <dbReference type="ARBA" id="ARBA00022450"/>
    </source>
</evidence>
<dbReference type="Pfam" id="PF16197">
    <property type="entry name" value="KAsynt_C_assoc"/>
    <property type="match status" value="1"/>
</dbReference>
<comment type="caution">
    <text evidence="4">Lacks conserved residue(s) required for the propagation of feature annotation.</text>
</comment>
<dbReference type="InterPro" id="IPR049551">
    <property type="entry name" value="PKS_DH_C"/>
</dbReference>
<keyword evidence="1" id="KW-0596">Phosphopantetheine</keyword>
<dbReference type="PROSITE" id="PS50075">
    <property type="entry name" value="CARRIER"/>
    <property type="match status" value="4"/>
</dbReference>
<keyword evidence="10" id="KW-1185">Reference proteome</keyword>
<dbReference type="PANTHER" id="PTHR43074">
    <property type="entry name" value="OMEGA-3 POLYUNSATURATED FATTY ACID SYNTHASE PFAB-RELATED"/>
    <property type="match status" value="1"/>
</dbReference>
<organism evidence="9 10">
    <name type="scientific">Amycolatopsis mongoliensis</name>
    <dbReference type="NCBI Taxonomy" id="715475"/>
    <lineage>
        <taxon>Bacteria</taxon>
        <taxon>Bacillati</taxon>
        <taxon>Actinomycetota</taxon>
        <taxon>Actinomycetes</taxon>
        <taxon>Pseudonocardiales</taxon>
        <taxon>Pseudonocardiaceae</taxon>
        <taxon>Amycolatopsis</taxon>
    </lineage>
</organism>
<dbReference type="SUPFAM" id="SSF51735">
    <property type="entry name" value="NAD(P)-binding Rossmann-fold domains"/>
    <property type="match status" value="2"/>
</dbReference>
<feature type="region of interest" description="N-terminal hotdog fold" evidence="4">
    <location>
        <begin position="2434"/>
        <end position="2566"/>
    </location>
</feature>
<dbReference type="Pfam" id="PF00109">
    <property type="entry name" value="ketoacyl-synt"/>
    <property type="match status" value="2"/>
</dbReference>
<keyword evidence="3" id="KW-0808">Transferase</keyword>
<proteinExistence type="predicted"/>